<evidence type="ECO:0000313" key="2">
    <source>
        <dbReference type="Proteomes" id="UP000828941"/>
    </source>
</evidence>
<organism evidence="1 2">
    <name type="scientific">Bauhinia variegata</name>
    <name type="common">Purple orchid tree</name>
    <name type="synonym">Phanera variegata</name>
    <dbReference type="NCBI Taxonomy" id="167791"/>
    <lineage>
        <taxon>Eukaryota</taxon>
        <taxon>Viridiplantae</taxon>
        <taxon>Streptophyta</taxon>
        <taxon>Embryophyta</taxon>
        <taxon>Tracheophyta</taxon>
        <taxon>Spermatophyta</taxon>
        <taxon>Magnoliopsida</taxon>
        <taxon>eudicotyledons</taxon>
        <taxon>Gunneridae</taxon>
        <taxon>Pentapetalae</taxon>
        <taxon>rosids</taxon>
        <taxon>fabids</taxon>
        <taxon>Fabales</taxon>
        <taxon>Fabaceae</taxon>
        <taxon>Cercidoideae</taxon>
        <taxon>Cercideae</taxon>
        <taxon>Bauhiniinae</taxon>
        <taxon>Bauhinia</taxon>
    </lineage>
</organism>
<dbReference type="EMBL" id="CM039429">
    <property type="protein sequence ID" value="KAI4346963.1"/>
    <property type="molecule type" value="Genomic_DNA"/>
</dbReference>
<gene>
    <name evidence="1" type="ORF">L6164_007821</name>
</gene>
<proteinExistence type="predicted"/>
<keyword evidence="2" id="KW-1185">Reference proteome</keyword>
<comment type="caution">
    <text evidence="1">The sequence shown here is derived from an EMBL/GenBank/DDBJ whole genome shotgun (WGS) entry which is preliminary data.</text>
</comment>
<dbReference type="Proteomes" id="UP000828941">
    <property type="component" value="Chromosome 4"/>
</dbReference>
<accession>A0ACB9PEK4</accession>
<evidence type="ECO:0000313" key="1">
    <source>
        <dbReference type="EMBL" id="KAI4346963.1"/>
    </source>
</evidence>
<name>A0ACB9PEK4_BAUVA</name>
<sequence>MDPSRWGYFTEIKDFEHLEEEKRMMVEFYETSMTKIQHVPYYMRNLKKYEKYYFPNLISIGPAHAEDSRLLRGMEYKLMWMLMYAKESQKTPNFLFQKILEKIEELRRLFTPEVMGHLVDSYLDPQLAYMLLVDGCAVLQIMEKANLSKLEDLIVKVDIQVIARDLFLLENQLPYELLKLLSEDESKLKKSMYQFCKLQRTFTISESPHAPLFREPEHQLETLLMSSQPTHLLDCLRTYVFGIGMDSINKDECRVNVRQLEADIANSYANKKEKYISYRNIQELKAAGIQVKRQENISPKNISFSSSLFGGKLYIPPLIFDDSTVTILLNLLAYEMCSDFKNTFEICSFVKLLDLLIDSAEDVKELRSSRVLHNSLGSDEELVEFFNTISPGLLQNPNLYSGVKEVMEIYYKKKLSMWIAEAYYTYFKSPWTIIAFLAALIVLVLTALQTWQAFVSNSK</sequence>
<protein>
    <submittedName>
        <fullName evidence="1">Uncharacterized protein</fullName>
    </submittedName>
</protein>
<reference evidence="1 2" key="1">
    <citation type="journal article" date="2022" name="DNA Res.">
        <title>Chromosomal-level genome assembly of the orchid tree Bauhinia variegata (Leguminosae; Cercidoideae) supports the allotetraploid origin hypothesis of Bauhinia.</title>
        <authorList>
            <person name="Zhong Y."/>
            <person name="Chen Y."/>
            <person name="Zheng D."/>
            <person name="Pang J."/>
            <person name="Liu Y."/>
            <person name="Luo S."/>
            <person name="Meng S."/>
            <person name="Qian L."/>
            <person name="Wei D."/>
            <person name="Dai S."/>
            <person name="Zhou R."/>
        </authorList>
    </citation>
    <scope>NUCLEOTIDE SEQUENCE [LARGE SCALE GENOMIC DNA]</scope>
    <source>
        <strain evidence="1">BV-YZ2020</strain>
    </source>
</reference>